<comment type="catalytic activity">
    <reaction evidence="11">
        <text>L-isoleucine + 2-oxoglutarate = (S)-3-methyl-2-oxopentanoate + L-glutamate</text>
        <dbReference type="Rhea" id="RHEA:24801"/>
        <dbReference type="ChEBI" id="CHEBI:16810"/>
        <dbReference type="ChEBI" id="CHEBI:29985"/>
        <dbReference type="ChEBI" id="CHEBI:35146"/>
        <dbReference type="ChEBI" id="CHEBI:58045"/>
        <dbReference type="EC" id="2.6.1.42"/>
    </reaction>
</comment>
<keyword evidence="7 11" id="KW-0100">Branched-chain amino acid biosynthesis</keyword>
<dbReference type="GO" id="GO:0008652">
    <property type="term" value="P:amino acid biosynthetic process"/>
    <property type="evidence" value="ECO:0007669"/>
    <property type="project" value="UniProtKB-KW"/>
</dbReference>
<evidence type="ECO:0000256" key="6">
    <source>
        <dbReference type="ARBA" id="ARBA00022898"/>
    </source>
</evidence>
<dbReference type="InterPro" id="IPR018300">
    <property type="entry name" value="Aminotrans_IV_CS"/>
</dbReference>
<keyword evidence="3 11" id="KW-0032">Aminotransferase</keyword>
<evidence type="ECO:0000313" key="12">
    <source>
        <dbReference type="EMBL" id="KAG5451807.1"/>
    </source>
</evidence>
<dbReference type="EMBL" id="NIRI02000042">
    <property type="protein sequence ID" value="KAG5451807.1"/>
    <property type="molecule type" value="Genomic_DNA"/>
</dbReference>
<dbReference type="GO" id="GO:0009082">
    <property type="term" value="P:branched-chain amino acid biosynthetic process"/>
    <property type="evidence" value="ECO:0007669"/>
    <property type="project" value="UniProtKB-KW"/>
</dbReference>
<evidence type="ECO:0000256" key="3">
    <source>
        <dbReference type="ARBA" id="ARBA00022576"/>
    </source>
</evidence>
<dbReference type="InterPro" id="IPR036038">
    <property type="entry name" value="Aminotransferase-like"/>
</dbReference>
<dbReference type="PANTHER" id="PTHR11825">
    <property type="entry name" value="SUBGROUP IIII AMINOTRANSFERASE"/>
    <property type="match status" value="1"/>
</dbReference>
<reference evidence="12 13" key="1">
    <citation type="journal article" date="2018" name="Biotechnol. Adv.">
        <title>Improved genomic resources and new bioinformatic workflow for the carcinogenic parasite Clonorchis sinensis: Biotechnological implications.</title>
        <authorList>
            <person name="Wang D."/>
            <person name="Korhonen P.K."/>
            <person name="Gasser R.B."/>
            <person name="Young N.D."/>
        </authorList>
    </citation>
    <scope>NUCLEOTIDE SEQUENCE [LARGE SCALE GENOMIC DNA]</scope>
    <source>
        <strain evidence="12">Cs-k2</strain>
    </source>
</reference>
<dbReference type="Gene3D" id="3.20.10.10">
    <property type="entry name" value="D-amino Acid Aminotransferase, subunit A, domain 2"/>
    <property type="match status" value="1"/>
</dbReference>
<keyword evidence="13" id="KW-1185">Reference proteome</keyword>
<dbReference type="AlphaFoldDB" id="A0A8T1MR01"/>
<evidence type="ECO:0000256" key="9">
    <source>
        <dbReference type="RuleBase" id="RU004106"/>
    </source>
</evidence>
<dbReference type="InterPro" id="IPR033939">
    <property type="entry name" value="BCAT_family"/>
</dbReference>
<comment type="caution">
    <text evidence="12">The sequence shown here is derived from an EMBL/GenBank/DDBJ whole genome shotgun (WGS) entry which is preliminary data.</text>
</comment>
<dbReference type="PIRSF" id="PIRSF006468">
    <property type="entry name" value="BCAT1"/>
    <property type="match status" value="1"/>
</dbReference>
<evidence type="ECO:0000256" key="8">
    <source>
        <dbReference type="PIRSR" id="PIRSR006468-1"/>
    </source>
</evidence>
<dbReference type="OrthoDB" id="1732691at2759"/>
<evidence type="ECO:0000256" key="10">
    <source>
        <dbReference type="RuleBase" id="RU004516"/>
    </source>
</evidence>
<keyword evidence="6 10" id="KW-0663">Pyridoxal phosphate</keyword>
<evidence type="ECO:0000256" key="7">
    <source>
        <dbReference type="ARBA" id="ARBA00023304"/>
    </source>
</evidence>
<reference evidence="12 13" key="2">
    <citation type="journal article" date="2021" name="Genomics">
        <title>High-quality reference genome for Clonorchis sinensis.</title>
        <authorList>
            <person name="Young N.D."/>
            <person name="Stroehlein A.J."/>
            <person name="Kinkar L."/>
            <person name="Wang T."/>
            <person name="Sohn W.M."/>
            <person name="Chang B.C.H."/>
            <person name="Kaur P."/>
            <person name="Weisz D."/>
            <person name="Dudchenko O."/>
            <person name="Aiden E.L."/>
            <person name="Korhonen P.K."/>
            <person name="Gasser R.B."/>
        </authorList>
    </citation>
    <scope>NUCLEOTIDE SEQUENCE [LARGE SCALE GENOMIC DNA]</scope>
    <source>
        <strain evidence="12">Cs-k2</strain>
    </source>
</reference>
<evidence type="ECO:0000256" key="11">
    <source>
        <dbReference type="RuleBase" id="RU004517"/>
    </source>
</evidence>
<dbReference type="EC" id="2.6.1.42" evidence="11"/>
<sequence>PSDRLHYWRLFEFYFVFSRGRLPDRITMLKFRPSKSAPAINLKLFLRKTSSFKYSDLSVTATKNPRKKPEGSLGFGKFMTDHMLTIPWSASHGWGTPKIEEYAPLKMLPAVKALHYATSAFEGMKTVKGVDNRCRLFRPELHLERFRGSASRVCLPDFDTAELLECIKMLIRTDESWVPSGKGEALYIRPFIFGCDSALGVDISTEALLCTILSPVGDYFSSKKKGSRLFADPSYVRSWEGGCGQFKLAANYAPTLVLQKLLRERGYDTSLWLYGPDELITEAGTMNIFVFWTNEQGEKELRTPPLSGLILPGVTRQSVLEITRSWNEFKVVEKDITMSMLLNALKENRLHHMFGTGTACVVSPVMELYYKNNRYSIPFTEDPSSLPERILKEYTDIQRAVNGPHPWAHPIDKPR</sequence>
<dbReference type="SUPFAM" id="SSF56752">
    <property type="entry name" value="D-aminoacid aminotransferase-like PLP-dependent enzymes"/>
    <property type="match status" value="1"/>
</dbReference>
<dbReference type="PANTHER" id="PTHR11825:SF44">
    <property type="entry name" value="BRANCHED-CHAIN-AMINO-ACID AMINOTRANSFERASE"/>
    <property type="match status" value="1"/>
</dbReference>
<dbReference type="GO" id="GO:0004084">
    <property type="term" value="F:branched-chain-amino-acid transaminase activity"/>
    <property type="evidence" value="ECO:0007669"/>
    <property type="project" value="UniProtKB-EC"/>
</dbReference>
<comment type="cofactor">
    <cofactor evidence="1 10">
        <name>pyridoxal 5'-phosphate</name>
        <dbReference type="ChEBI" id="CHEBI:597326"/>
    </cofactor>
</comment>
<comment type="catalytic activity">
    <reaction evidence="11">
        <text>L-leucine + 2-oxoglutarate = 4-methyl-2-oxopentanoate + L-glutamate</text>
        <dbReference type="Rhea" id="RHEA:18321"/>
        <dbReference type="ChEBI" id="CHEBI:16810"/>
        <dbReference type="ChEBI" id="CHEBI:17865"/>
        <dbReference type="ChEBI" id="CHEBI:29985"/>
        <dbReference type="ChEBI" id="CHEBI:57427"/>
        <dbReference type="EC" id="2.6.1.42"/>
    </reaction>
</comment>
<evidence type="ECO:0000256" key="5">
    <source>
        <dbReference type="ARBA" id="ARBA00022679"/>
    </source>
</evidence>
<comment type="similarity">
    <text evidence="2 9">Belongs to the class-IV pyridoxal-phosphate-dependent aminotransferase family.</text>
</comment>
<evidence type="ECO:0000256" key="1">
    <source>
        <dbReference type="ARBA" id="ARBA00001933"/>
    </source>
</evidence>
<dbReference type="InterPro" id="IPR043131">
    <property type="entry name" value="BCAT-like_N"/>
</dbReference>
<dbReference type="InterPro" id="IPR001544">
    <property type="entry name" value="Aminotrans_IV"/>
</dbReference>
<evidence type="ECO:0000256" key="2">
    <source>
        <dbReference type="ARBA" id="ARBA00009320"/>
    </source>
</evidence>
<dbReference type="InterPro" id="IPR005786">
    <property type="entry name" value="B_amino_transII"/>
</dbReference>
<proteinExistence type="inferred from homology"/>
<name>A0A8T1MR01_CLOSI</name>
<organism evidence="12 13">
    <name type="scientific">Clonorchis sinensis</name>
    <name type="common">Chinese liver fluke</name>
    <dbReference type="NCBI Taxonomy" id="79923"/>
    <lineage>
        <taxon>Eukaryota</taxon>
        <taxon>Metazoa</taxon>
        <taxon>Spiralia</taxon>
        <taxon>Lophotrochozoa</taxon>
        <taxon>Platyhelminthes</taxon>
        <taxon>Trematoda</taxon>
        <taxon>Digenea</taxon>
        <taxon>Opisthorchiida</taxon>
        <taxon>Opisthorchiata</taxon>
        <taxon>Opisthorchiidae</taxon>
        <taxon>Clonorchis</taxon>
    </lineage>
</organism>
<dbReference type="Pfam" id="PF01063">
    <property type="entry name" value="Aminotran_4"/>
    <property type="match status" value="1"/>
</dbReference>
<gene>
    <name evidence="12" type="ORF">CSKR_103937</name>
</gene>
<keyword evidence="5 11" id="KW-0808">Transferase</keyword>
<keyword evidence="4 11" id="KW-0028">Amino-acid biosynthesis</keyword>
<dbReference type="PROSITE" id="PS00770">
    <property type="entry name" value="AA_TRANSFER_CLASS_4"/>
    <property type="match status" value="1"/>
</dbReference>
<comment type="catalytic activity">
    <reaction evidence="11">
        <text>L-valine + 2-oxoglutarate = 3-methyl-2-oxobutanoate + L-glutamate</text>
        <dbReference type="Rhea" id="RHEA:24813"/>
        <dbReference type="ChEBI" id="CHEBI:11851"/>
        <dbReference type="ChEBI" id="CHEBI:16810"/>
        <dbReference type="ChEBI" id="CHEBI:29985"/>
        <dbReference type="ChEBI" id="CHEBI:57762"/>
        <dbReference type="EC" id="2.6.1.42"/>
    </reaction>
</comment>
<feature type="non-terminal residue" evidence="12">
    <location>
        <position position="1"/>
    </location>
</feature>
<evidence type="ECO:0000313" key="13">
    <source>
        <dbReference type="Proteomes" id="UP000286415"/>
    </source>
</evidence>
<feature type="modified residue" description="N6-(pyridoxal phosphate)lysine" evidence="8">
    <location>
        <position position="247"/>
    </location>
</feature>
<dbReference type="InterPro" id="IPR043132">
    <property type="entry name" value="BCAT-like_C"/>
</dbReference>
<dbReference type="Gene3D" id="3.30.470.10">
    <property type="match status" value="1"/>
</dbReference>
<dbReference type="FunFam" id="3.30.470.10:FF:000002">
    <property type="entry name" value="Branched-chain-amino-acid aminotransferase"/>
    <property type="match status" value="1"/>
</dbReference>
<dbReference type="Proteomes" id="UP000286415">
    <property type="component" value="Unassembled WGS sequence"/>
</dbReference>
<protein>
    <recommendedName>
        <fullName evidence="11">Branched-chain-amino-acid aminotransferase</fullName>
        <ecNumber evidence="11">2.6.1.42</ecNumber>
    </recommendedName>
</protein>
<dbReference type="CDD" id="cd01557">
    <property type="entry name" value="BCAT_beta_family"/>
    <property type="match status" value="1"/>
</dbReference>
<accession>A0A8T1MR01</accession>
<evidence type="ECO:0000256" key="4">
    <source>
        <dbReference type="ARBA" id="ARBA00022605"/>
    </source>
</evidence>